<feature type="transmembrane region" description="Helical" evidence="1">
    <location>
        <begin position="123"/>
        <end position="145"/>
    </location>
</feature>
<dbReference type="Proteomes" id="UP000249754">
    <property type="component" value="Unassembled WGS sequence"/>
</dbReference>
<keyword evidence="1" id="KW-0472">Membrane</keyword>
<evidence type="ECO:0000313" key="3">
    <source>
        <dbReference type="Proteomes" id="UP000249754"/>
    </source>
</evidence>
<protein>
    <submittedName>
        <fullName evidence="2">Uncharacterized protein</fullName>
    </submittedName>
</protein>
<feature type="transmembrane region" description="Helical" evidence="1">
    <location>
        <begin position="95"/>
        <end position="117"/>
    </location>
</feature>
<feature type="transmembrane region" description="Helical" evidence="1">
    <location>
        <begin position="166"/>
        <end position="185"/>
    </location>
</feature>
<comment type="caution">
    <text evidence="2">The sequence shown here is derived from an EMBL/GenBank/DDBJ whole genome shotgun (WGS) entry which is preliminary data.</text>
</comment>
<keyword evidence="1" id="KW-1133">Transmembrane helix</keyword>
<feature type="transmembrane region" description="Helical" evidence="1">
    <location>
        <begin position="191"/>
        <end position="209"/>
    </location>
</feature>
<keyword evidence="1" id="KW-0812">Transmembrane</keyword>
<dbReference type="AlphaFoldDB" id="A0A327S5B0"/>
<dbReference type="RefSeq" id="WP_111636377.1">
    <property type="nucleotide sequence ID" value="NZ_QLLR01000046.1"/>
</dbReference>
<dbReference type="OrthoDB" id="1162022at2"/>
<feature type="transmembrane region" description="Helical" evidence="1">
    <location>
        <begin position="12"/>
        <end position="32"/>
    </location>
</feature>
<sequence>MEDYSFLHQTNIIVHIVAGSIALILGLIAILTIKGGRNHRKSGLVFLFFLAIVIATGLIGVFIFGRNTFLLVITMLSGYLGFSGYRILKFKSNKLYVMDIAVAVITLLTVCYFIYYFKSIGLIWSPVIIYSTVGYLLLIIVYDFIRYLIPVNKYGNLWMYEHILKMMSAFSGILSAFTGTVFPQYQPYSQFLPSMLGTVIAVGFMIYIYRKRSGMMLRRNP</sequence>
<evidence type="ECO:0000313" key="2">
    <source>
        <dbReference type="EMBL" id="RAJ20897.1"/>
    </source>
</evidence>
<gene>
    <name evidence="2" type="ORF">LY11_05099</name>
</gene>
<name>A0A327S5B0_9SPHI</name>
<feature type="transmembrane region" description="Helical" evidence="1">
    <location>
        <begin position="69"/>
        <end position="88"/>
    </location>
</feature>
<dbReference type="EMBL" id="QLLR01000046">
    <property type="protein sequence ID" value="RAJ20897.1"/>
    <property type="molecule type" value="Genomic_DNA"/>
</dbReference>
<evidence type="ECO:0000256" key="1">
    <source>
        <dbReference type="SAM" id="Phobius"/>
    </source>
</evidence>
<proteinExistence type="predicted"/>
<accession>A0A327S5B0</accession>
<reference evidence="2 3" key="1">
    <citation type="submission" date="2018-06" db="EMBL/GenBank/DDBJ databases">
        <title>Genomic Encyclopedia of Archaeal and Bacterial Type Strains, Phase II (KMG-II): from individual species to whole genera.</title>
        <authorList>
            <person name="Goeker M."/>
        </authorList>
    </citation>
    <scope>NUCLEOTIDE SEQUENCE [LARGE SCALE GENOMIC DNA]</scope>
    <source>
        <strain evidence="2 3">DSM 14825</strain>
    </source>
</reference>
<feature type="transmembrane region" description="Helical" evidence="1">
    <location>
        <begin position="44"/>
        <end position="63"/>
    </location>
</feature>
<organism evidence="2 3">
    <name type="scientific">Pedobacter cryoconitis</name>
    <dbReference type="NCBI Taxonomy" id="188932"/>
    <lineage>
        <taxon>Bacteria</taxon>
        <taxon>Pseudomonadati</taxon>
        <taxon>Bacteroidota</taxon>
        <taxon>Sphingobacteriia</taxon>
        <taxon>Sphingobacteriales</taxon>
        <taxon>Sphingobacteriaceae</taxon>
        <taxon>Pedobacter</taxon>
    </lineage>
</organism>